<name>A0A7J7FIV9_DICBM</name>
<keyword evidence="2" id="KW-1185">Reference proteome</keyword>
<dbReference type="Proteomes" id="UP000551758">
    <property type="component" value="Unassembled WGS sequence"/>
</dbReference>
<dbReference type="AlphaFoldDB" id="A0A7J7FIV9"/>
<protein>
    <submittedName>
        <fullName evidence="1">Uncharacterized protein</fullName>
    </submittedName>
</protein>
<reference evidence="1 2" key="1">
    <citation type="journal article" date="2020" name="Mol. Biol. Evol.">
        <title>Interspecific Gene Flow and the Evolution of Specialization in Black and White Rhinoceros.</title>
        <authorList>
            <person name="Moodley Y."/>
            <person name="Westbury M.V."/>
            <person name="Russo I.M."/>
            <person name="Gopalakrishnan S."/>
            <person name="Rakotoarivelo A."/>
            <person name="Olsen R.A."/>
            <person name="Prost S."/>
            <person name="Tunstall T."/>
            <person name="Ryder O.A."/>
            <person name="Dalen L."/>
            <person name="Bruford M.W."/>
        </authorList>
    </citation>
    <scope>NUCLEOTIDE SEQUENCE [LARGE SCALE GENOMIC DNA]</scope>
    <source>
        <strain evidence="1">SBR-YM</strain>
        <tissue evidence="1">Skin</tissue>
    </source>
</reference>
<proteinExistence type="predicted"/>
<comment type="caution">
    <text evidence="1">The sequence shown here is derived from an EMBL/GenBank/DDBJ whole genome shotgun (WGS) entry which is preliminary data.</text>
</comment>
<gene>
    <name evidence="1" type="ORF">HPG69_014138</name>
</gene>
<evidence type="ECO:0000313" key="2">
    <source>
        <dbReference type="Proteomes" id="UP000551758"/>
    </source>
</evidence>
<accession>A0A7J7FIV9</accession>
<organism evidence="1 2">
    <name type="scientific">Diceros bicornis minor</name>
    <name type="common">South-central black rhinoceros</name>
    <dbReference type="NCBI Taxonomy" id="77932"/>
    <lineage>
        <taxon>Eukaryota</taxon>
        <taxon>Metazoa</taxon>
        <taxon>Chordata</taxon>
        <taxon>Craniata</taxon>
        <taxon>Vertebrata</taxon>
        <taxon>Euteleostomi</taxon>
        <taxon>Mammalia</taxon>
        <taxon>Eutheria</taxon>
        <taxon>Laurasiatheria</taxon>
        <taxon>Perissodactyla</taxon>
        <taxon>Rhinocerotidae</taxon>
        <taxon>Diceros</taxon>
    </lineage>
</organism>
<dbReference type="EMBL" id="JACDTQ010000495">
    <property type="protein sequence ID" value="KAF5927980.1"/>
    <property type="molecule type" value="Genomic_DNA"/>
</dbReference>
<evidence type="ECO:0000313" key="1">
    <source>
        <dbReference type="EMBL" id="KAF5927980.1"/>
    </source>
</evidence>
<sequence>MDLTSSLFPQTMQASQCFDALNSSQQMNPPPPAEFIKQNRLEVTLEFSLWPLRISFLPRLSPSNRERGNMEKQLIPKSKAGEATKVAIDVGFGHVELAYI</sequence>